<organism evidence="4 5">
    <name type="scientific">Orbilia ellipsospora</name>
    <dbReference type="NCBI Taxonomy" id="2528407"/>
    <lineage>
        <taxon>Eukaryota</taxon>
        <taxon>Fungi</taxon>
        <taxon>Dikarya</taxon>
        <taxon>Ascomycota</taxon>
        <taxon>Pezizomycotina</taxon>
        <taxon>Orbiliomycetes</taxon>
        <taxon>Orbiliales</taxon>
        <taxon>Orbiliaceae</taxon>
        <taxon>Orbilia</taxon>
    </lineage>
</organism>
<accession>A0AAV9WZD7</accession>
<name>A0AAV9WZD7_9PEZI</name>
<keyword evidence="2" id="KW-0472">Membrane</keyword>
<evidence type="ECO:0000256" key="1">
    <source>
        <dbReference type="SAM" id="MobiDB-lite"/>
    </source>
</evidence>
<evidence type="ECO:0000313" key="5">
    <source>
        <dbReference type="Proteomes" id="UP001365542"/>
    </source>
</evidence>
<feature type="chain" id="PRO_5043720974" description="Mid2 domain-containing protein" evidence="3">
    <location>
        <begin position="30"/>
        <end position="318"/>
    </location>
</feature>
<reference evidence="4 5" key="1">
    <citation type="submission" date="2019-10" db="EMBL/GenBank/DDBJ databases">
        <authorList>
            <person name="Palmer J.M."/>
        </authorList>
    </citation>
    <scope>NUCLEOTIDE SEQUENCE [LARGE SCALE GENOMIC DNA]</scope>
    <source>
        <strain evidence="4 5">TWF694</strain>
    </source>
</reference>
<feature type="transmembrane region" description="Helical" evidence="2">
    <location>
        <begin position="204"/>
        <end position="226"/>
    </location>
</feature>
<evidence type="ECO:0008006" key="6">
    <source>
        <dbReference type="Google" id="ProtNLM"/>
    </source>
</evidence>
<dbReference type="EMBL" id="JAVHJO010000013">
    <property type="protein sequence ID" value="KAK6530506.1"/>
    <property type="molecule type" value="Genomic_DNA"/>
</dbReference>
<dbReference type="Proteomes" id="UP001365542">
    <property type="component" value="Unassembled WGS sequence"/>
</dbReference>
<protein>
    <recommendedName>
        <fullName evidence="6">Mid2 domain-containing protein</fullName>
    </recommendedName>
</protein>
<proteinExistence type="predicted"/>
<feature type="signal peptide" evidence="3">
    <location>
        <begin position="1"/>
        <end position="29"/>
    </location>
</feature>
<feature type="region of interest" description="Disordered" evidence="1">
    <location>
        <begin position="157"/>
        <end position="193"/>
    </location>
</feature>
<keyword evidence="5" id="KW-1185">Reference proteome</keyword>
<gene>
    <name evidence="4" type="ORF">TWF694_003854</name>
</gene>
<keyword evidence="3" id="KW-0732">Signal</keyword>
<sequence length="318" mass="33421">MQRTIIPTFRLRWLLLSLNLLALSQLTVAQTTKPCYFPDGSRASGYQACDETADNSACCAISDNVVCLSSSLCYNEFGYIYRGACTDQTWGDSACPSDHCLDFQSSGMNILACDDSKGQWCCADGDEPPCCQNKNATQFYLNPGTVTFVAKGLSTLPTTSTSSVPSTTTQPATSTTDPAAATTSAPSATAVPATSNSLTVGASVGIAFGIAIPTIAAIIFGTLWWVERNKRENYEGGGLQEPILPPAPPALYGHSHGQAQNRYSNGGSSLQPPGSHQASSVSRSVSSELSTGYNQTQATNVMELASTSVKPPGYIGSY</sequence>
<evidence type="ECO:0000256" key="2">
    <source>
        <dbReference type="SAM" id="Phobius"/>
    </source>
</evidence>
<feature type="region of interest" description="Disordered" evidence="1">
    <location>
        <begin position="237"/>
        <end position="292"/>
    </location>
</feature>
<keyword evidence="2" id="KW-0812">Transmembrane</keyword>
<comment type="caution">
    <text evidence="4">The sequence shown here is derived from an EMBL/GenBank/DDBJ whole genome shotgun (WGS) entry which is preliminary data.</text>
</comment>
<keyword evidence="2" id="KW-1133">Transmembrane helix</keyword>
<evidence type="ECO:0000313" key="4">
    <source>
        <dbReference type="EMBL" id="KAK6530506.1"/>
    </source>
</evidence>
<evidence type="ECO:0000256" key="3">
    <source>
        <dbReference type="SAM" id="SignalP"/>
    </source>
</evidence>
<dbReference type="AlphaFoldDB" id="A0AAV9WZD7"/>
<feature type="compositionally biased region" description="Low complexity" evidence="1">
    <location>
        <begin position="275"/>
        <end position="290"/>
    </location>
</feature>
<feature type="compositionally biased region" description="Polar residues" evidence="1">
    <location>
        <begin position="257"/>
        <end position="274"/>
    </location>
</feature>